<proteinExistence type="inferred from homology"/>
<keyword evidence="8 11" id="KW-0333">Golgi apparatus</keyword>
<dbReference type="GO" id="GO:0000139">
    <property type="term" value="C:Golgi membrane"/>
    <property type="evidence" value="ECO:0007669"/>
    <property type="project" value="UniProtKB-SubCell"/>
</dbReference>
<comment type="subunit">
    <text evidence="4">Component of the conserved oligomeric Golgi complex which is composed of eight different subunits and is required for normal Golgi morphology and localization.</text>
</comment>
<dbReference type="Pfam" id="PF06419">
    <property type="entry name" value="COG6_N"/>
    <property type="match status" value="1"/>
</dbReference>
<evidence type="ECO:0000313" key="15">
    <source>
        <dbReference type="Proteomes" id="UP000580250"/>
    </source>
</evidence>
<evidence type="ECO:0000256" key="8">
    <source>
        <dbReference type="ARBA" id="ARBA00023034"/>
    </source>
</evidence>
<dbReference type="EMBL" id="CAJEWN010000189">
    <property type="protein sequence ID" value="CAD2171718.1"/>
    <property type="molecule type" value="Genomic_DNA"/>
</dbReference>
<dbReference type="AlphaFoldDB" id="A0A6V7VBB9"/>
<evidence type="ECO:0000256" key="7">
    <source>
        <dbReference type="ARBA" id="ARBA00022927"/>
    </source>
</evidence>
<evidence type="ECO:0000256" key="3">
    <source>
        <dbReference type="ARBA" id="ARBA00011023"/>
    </source>
</evidence>
<comment type="similarity">
    <text evidence="3 11">Belongs to the COG6 family.</text>
</comment>
<evidence type="ECO:0000256" key="5">
    <source>
        <dbReference type="ARBA" id="ARBA00020973"/>
    </source>
</evidence>
<sequence>MPSLNENNSNNNTRLDLLLNARLDENESFMEAFNYLNENLNVGSANITEQALRMAVEDRELALNQQYLEQFENINSQIQSFVGKIRNMNTICHEMTNRIQMNKEKTQELLKKTAILQNEKKELEMKQTYLSDFFAKYLLTEEEEKALSLDGKNGINDSFFKAFNHLIEVNSNVTERIAIEPENFALTEISQLLSDKLEASYNTLYLSIQNECRLLNVEFLDLKPILIQSFEHIQTKPELFLKALDDYSYARKSFLVRAFIEILTKGNKSGTSQKPIEQLSTDPIRYVNEMFSWIQSSILNEKEILENLLRGCHKMAETITEQTLSVLSSISEAFCQPLRLRVEQCITREGNCIVLYRLSNLLLYFVDTFNELLPSNSHLFMCCRDLHELCSNMFFSSVSSATQRILANARVPDYDLLPVNSVNQTLLLLRDILESPNYGTLSVNTDKREIYNKIFQHILDPLIQSIQLVCSNLDDFLDVSVYMLNCLNSIRSILILYQYTDKKLEMIKAQIEANEDVLVSEQASQVLDKTDMLDLYTKAMAHEINQGQLSKIVGMEPGRVKDSITQFNQFLLNTDIYNCNQLAKISSTRILNSIQKRTNEHILAAYKIIYSKICDPSNGYPVIEQIKTSEEVESILCKNEGTKA</sequence>
<comment type="subcellular location">
    <subcellularLocation>
        <location evidence="2 11">Golgi apparatus membrane</location>
        <topology evidence="2 11">Peripheral membrane protein</topology>
    </subcellularLocation>
</comment>
<accession>A0A6V7VBB9</accession>
<dbReference type="SMART" id="SM01087">
    <property type="entry name" value="COG6"/>
    <property type="match status" value="1"/>
</dbReference>
<name>A0A6V7VBB9_MELEN</name>
<dbReference type="OrthoDB" id="272987at2759"/>
<keyword evidence="7 11" id="KW-0653">Protein transport</keyword>
<dbReference type="Proteomes" id="UP000580250">
    <property type="component" value="Unassembled WGS sequence"/>
</dbReference>
<evidence type="ECO:0000256" key="6">
    <source>
        <dbReference type="ARBA" id="ARBA00022448"/>
    </source>
</evidence>
<keyword evidence="9 11" id="KW-0472">Membrane</keyword>
<evidence type="ECO:0000256" key="11">
    <source>
        <dbReference type="RuleBase" id="RU365075"/>
    </source>
</evidence>
<organism evidence="14 15">
    <name type="scientific">Meloidogyne enterolobii</name>
    <name type="common">Root-knot nematode worm</name>
    <name type="synonym">Meloidogyne mayaguensis</name>
    <dbReference type="NCBI Taxonomy" id="390850"/>
    <lineage>
        <taxon>Eukaryota</taxon>
        <taxon>Metazoa</taxon>
        <taxon>Ecdysozoa</taxon>
        <taxon>Nematoda</taxon>
        <taxon>Chromadorea</taxon>
        <taxon>Rhabditida</taxon>
        <taxon>Tylenchina</taxon>
        <taxon>Tylenchomorpha</taxon>
        <taxon>Tylenchoidea</taxon>
        <taxon>Meloidogynidae</taxon>
        <taxon>Meloidogyninae</taxon>
        <taxon>Meloidogyne</taxon>
    </lineage>
</organism>
<dbReference type="InterPro" id="IPR048368">
    <property type="entry name" value="COG6_N"/>
</dbReference>
<gene>
    <name evidence="14" type="ORF">MENT_LOCUS23226</name>
</gene>
<comment type="function">
    <text evidence="1 11">Required for normal Golgi function.</text>
</comment>
<dbReference type="GO" id="GO:0017119">
    <property type="term" value="C:Golgi transport complex"/>
    <property type="evidence" value="ECO:0007669"/>
    <property type="project" value="UniProtKB-UniRule"/>
</dbReference>
<dbReference type="Pfam" id="PF20653">
    <property type="entry name" value="COG6_C"/>
    <property type="match status" value="1"/>
</dbReference>
<evidence type="ECO:0000256" key="9">
    <source>
        <dbReference type="ARBA" id="ARBA00023136"/>
    </source>
</evidence>
<dbReference type="InterPro" id="IPR048369">
    <property type="entry name" value="COG6_C"/>
</dbReference>
<comment type="caution">
    <text evidence="14">The sequence shown here is derived from an EMBL/GenBank/DDBJ whole genome shotgun (WGS) entry which is preliminary data.</text>
</comment>
<dbReference type="InterPro" id="IPR010490">
    <property type="entry name" value="COG6"/>
</dbReference>
<evidence type="ECO:0000259" key="13">
    <source>
        <dbReference type="Pfam" id="PF20653"/>
    </source>
</evidence>
<feature type="domain" description="Conserved oligomeric complex COG6 N-terminal" evidence="12">
    <location>
        <begin position="48"/>
        <end position="148"/>
    </location>
</feature>
<keyword evidence="6 11" id="KW-0813">Transport</keyword>
<evidence type="ECO:0000256" key="10">
    <source>
        <dbReference type="ARBA" id="ARBA00031348"/>
    </source>
</evidence>
<evidence type="ECO:0000256" key="1">
    <source>
        <dbReference type="ARBA" id="ARBA00003627"/>
    </source>
</evidence>
<dbReference type="PANTHER" id="PTHR21506">
    <property type="entry name" value="COMPONENT OF OLIGOMERIC GOLGI COMPLEX 6"/>
    <property type="match status" value="1"/>
</dbReference>
<dbReference type="GO" id="GO:0006891">
    <property type="term" value="P:intra-Golgi vesicle-mediated transport"/>
    <property type="evidence" value="ECO:0007669"/>
    <property type="project" value="UniProtKB-UniRule"/>
</dbReference>
<reference evidence="14 15" key="1">
    <citation type="submission" date="2020-08" db="EMBL/GenBank/DDBJ databases">
        <authorList>
            <person name="Koutsovoulos G."/>
            <person name="Danchin GJ E."/>
        </authorList>
    </citation>
    <scope>NUCLEOTIDE SEQUENCE [LARGE SCALE GENOMIC DNA]</scope>
</reference>
<evidence type="ECO:0000313" key="14">
    <source>
        <dbReference type="EMBL" id="CAD2171718.1"/>
    </source>
</evidence>
<dbReference type="PANTHER" id="PTHR21506:SF0">
    <property type="entry name" value="CONSERVED OLIGOMERIC GOLGI COMPLEX SUBUNIT 6"/>
    <property type="match status" value="1"/>
</dbReference>
<dbReference type="GO" id="GO:0015031">
    <property type="term" value="P:protein transport"/>
    <property type="evidence" value="ECO:0007669"/>
    <property type="project" value="UniProtKB-KW"/>
</dbReference>
<evidence type="ECO:0000256" key="2">
    <source>
        <dbReference type="ARBA" id="ARBA00004395"/>
    </source>
</evidence>
<evidence type="ECO:0000259" key="12">
    <source>
        <dbReference type="Pfam" id="PF06419"/>
    </source>
</evidence>
<feature type="domain" description="Conserved Oligomeric Golgi complex subunit 6 C-terminal" evidence="13">
    <location>
        <begin position="187"/>
        <end position="632"/>
    </location>
</feature>
<evidence type="ECO:0000256" key="4">
    <source>
        <dbReference type="ARBA" id="ARBA00011166"/>
    </source>
</evidence>
<protein>
    <recommendedName>
        <fullName evidence="5 11">Conserved oligomeric Golgi complex subunit 6</fullName>
        <shortName evidence="11">COG complex subunit 6</shortName>
    </recommendedName>
    <alternativeName>
        <fullName evidence="10 11">Component of oligomeric Golgi complex 6</fullName>
    </alternativeName>
</protein>